<evidence type="ECO:0000313" key="8">
    <source>
        <dbReference type="Proteomes" id="UP000177763"/>
    </source>
</evidence>
<feature type="domain" description="RanBP2-type" evidence="6">
    <location>
        <begin position="73"/>
        <end position="103"/>
    </location>
</feature>
<proteinExistence type="predicted"/>
<reference evidence="7 8" key="1">
    <citation type="journal article" date="2016" name="Nat. Commun.">
        <title>Thousands of microbial genomes shed light on interconnected biogeochemical processes in an aquifer system.</title>
        <authorList>
            <person name="Anantharaman K."/>
            <person name="Brown C.T."/>
            <person name="Hug L.A."/>
            <person name="Sharon I."/>
            <person name="Castelle C.J."/>
            <person name="Probst A.J."/>
            <person name="Thomas B.C."/>
            <person name="Singh A."/>
            <person name="Wilkins M.J."/>
            <person name="Karaoz U."/>
            <person name="Brodie E.L."/>
            <person name="Williams K.H."/>
            <person name="Hubbard S.S."/>
            <person name="Banfield J.F."/>
        </authorList>
    </citation>
    <scope>NUCLEOTIDE SEQUENCE [LARGE SCALE GENOMIC DNA]</scope>
</reference>
<evidence type="ECO:0000256" key="4">
    <source>
        <dbReference type="SAM" id="MobiDB-lite"/>
    </source>
</evidence>
<accession>A0A1F4VKU9</accession>
<dbReference type="Proteomes" id="UP000177763">
    <property type="component" value="Unassembled WGS sequence"/>
</dbReference>
<gene>
    <name evidence="7" type="ORF">A3H26_00615</name>
</gene>
<feature type="transmembrane region" description="Helical" evidence="5">
    <location>
        <begin position="185"/>
        <end position="207"/>
    </location>
</feature>
<keyword evidence="1" id="KW-0479">Metal-binding</keyword>
<dbReference type="EMBL" id="MEVN01000001">
    <property type="protein sequence ID" value="OGC57917.1"/>
    <property type="molecule type" value="Genomic_DNA"/>
</dbReference>
<keyword evidence="5" id="KW-0812">Transmembrane</keyword>
<feature type="compositionally biased region" description="Polar residues" evidence="4">
    <location>
        <begin position="103"/>
        <end position="114"/>
    </location>
</feature>
<dbReference type="AlphaFoldDB" id="A0A1F4VKU9"/>
<evidence type="ECO:0000256" key="2">
    <source>
        <dbReference type="ARBA" id="ARBA00022771"/>
    </source>
</evidence>
<evidence type="ECO:0000256" key="3">
    <source>
        <dbReference type="ARBA" id="ARBA00022833"/>
    </source>
</evidence>
<evidence type="ECO:0000256" key="1">
    <source>
        <dbReference type="ARBA" id="ARBA00022723"/>
    </source>
</evidence>
<feature type="compositionally biased region" description="Basic and acidic residues" evidence="4">
    <location>
        <begin position="119"/>
        <end position="133"/>
    </location>
</feature>
<dbReference type="PROSITE" id="PS50199">
    <property type="entry name" value="ZF_RANBP2_2"/>
    <property type="match status" value="1"/>
</dbReference>
<dbReference type="PROSITE" id="PS01358">
    <property type="entry name" value="ZF_RANBP2_1"/>
    <property type="match status" value="1"/>
</dbReference>
<sequence length="462" mass="52600">MLFVENKISSINKEVSMARTLGAWDCEYCDTKRIWGNIFDCPGCGKPRSRGVRFYIVDNAPPVTSEIAKVLGSGGPNWYCGHCESGNKDDVTKCWNCGAEKGSSPSHEVKSYSQGAEPRSTKEAELADPDGKSWVDPEPLNLEVSVEKPRQVQYPYAPNFGEEPAEPSVFGKMLNTFSESYNARFYAVGGAILLGLVLLFVFVYQFFFKTHVETAQVTGYRWSQNVIVQEYQVVHDSNWTSHPSDAYNVSSDYINTGREQKIHDGWVDVPYQDTCYETVSYESNCTRSVYVSKTCTGYRDNGDGSYDSYDYECGSSESESYSCTLTREDPYSCTKTRQDEVYHYEDIYDWYYEYDINRWVAVANYPTSGENHDPYYFGDFVLKSPFNGNGTPELGQQQQSQNPGTYSVDFFCPDNIKIGSNGHFKRDYPLEVWKLFEMGKGYHIEVNFLNVIITYPNPITEK</sequence>
<feature type="region of interest" description="Disordered" evidence="4">
    <location>
        <begin position="100"/>
        <end position="133"/>
    </location>
</feature>
<name>A0A1F4VKU9_UNCKA</name>
<evidence type="ECO:0000256" key="5">
    <source>
        <dbReference type="SAM" id="Phobius"/>
    </source>
</evidence>
<keyword evidence="2" id="KW-0863">Zinc-finger</keyword>
<keyword evidence="5" id="KW-1133">Transmembrane helix</keyword>
<comment type="caution">
    <text evidence="7">The sequence shown here is derived from an EMBL/GenBank/DDBJ whole genome shotgun (WGS) entry which is preliminary data.</text>
</comment>
<dbReference type="GO" id="GO:0008270">
    <property type="term" value="F:zinc ion binding"/>
    <property type="evidence" value="ECO:0007669"/>
    <property type="project" value="UniProtKB-KW"/>
</dbReference>
<evidence type="ECO:0000259" key="6">
    <source>
        <dbReference type="PROSITE" id="PS50199"/>
    </source>
</evidence>
<keyword evidence="5" id="KW-0472">Membrane</keyword>
<evidence type="ECO:0000313" key="7">
    <source>
        <dbReference type="EMBL" id="OGC57917.1"/>
    </source>
</evidence>
<protein>
    <recommendedName>
        <fullName evidence="6">RanBP2-type domain-containing protein</fullName>
    </recommendedName>
</protein>
<organism evidence="7 8">
    <name type="scientific">candidate division WWE3 bacterium RIFCSPLOWO2_12_FULL_36_10</name>
    <dbReference type="NCBI Taxonomy" id="1802630"/>
    <lineage>
        <taxon>Bacteria</taxon>
        <taxon>Katanobacteria</taxon>
    </lineage>
</organism>
<dbReference type="InterPro" id="IPR001876">
    <property type="entry name" value="Znf_RanBP2"/>
</dbReference>
<keyword evidence="3" id="KW-0862">Zinc</keyword>